<reference evidence="4 5" key="1">
    <citation type="submission" date="2018-10" db="EMBL/GenBank/DDBJ databases">
        <title>Sphingobacterium sp. M05W1-28.</title>
        <authorList>
            <person name="Cai H."/>
        </authorList>
    </citation>
    <scope>NUCLEOTIDE SEQUENCE [LARGE SCALE GENOMIC DNA]</scope>
    <source>
        <strain evidence="4 5">M05W1-28</strain>
    </source>
</reference>
<dbReference type="PANTHER" id="PTHR30273">
    <property type="entry name" value="PERIPLASMIC SIGNAL SENSOR AND SIGMA FACTOR ACTIVATOR FECR-RELATED"/>
    <property type="match status" value="1"/>
</dbReference>
<evidence type="ECO:0000259" key="2">
    <source>
        <dbReference type="Pfam" id="PF04773"/>
    </source>
</evidence>
<dbReference type="Pfam" id="PF16344">
    <property type="entry name" value="FecR_C"/>
    <property type="match status" value="1"/>
</dbReference>
<gene>
    <name evidence="4" type="ORF">D7322_24425</name>
</gene>
<dbReference type="RefSeq" id="WP_121126810.1">
    <property type="nucleotide sequence ID" value="NZ_RBWS01000024.1"/>
</dbReference>
<keyword evidence="5" id="KW-1185">Reference proteome</keyword>
<dbReference type="AlphaFoldDB" id="A0A420VRF9"/>
<dbReference type="EMBL" id="RBWS01000024">
    <property type="protein sequence ID" value="RKO68941.1"/>
    <property type="molecule type" value="Genomic_DNA"/>
</dbReference>
<dbReference type="Proteomes" id="UP000282423">
    <property type="component" value="Unassembled WGS sequence"/>
</dbReference>
<keyword evidence="1" id="KW-0812">Transmembrane</keyword>
<sequence>MKQDKKQDNIRKKIWKMPFLINGLFKDEDWAQFDGAKSDKQIPGDKMLSFIQKEILAAEQRKERKIIRKHRVVRMLRYTAAAAVLVFFSFHFISQWTKEEPALSNKGGAVAQQPAADKDTSWTLIENKNPQSMLLDLPDGSRVRLFSRSHIRYTKEFTGKSRDIQLVGKAYFDVASDPGRPFSVFAAGTKTTALGTSFTINTSMQNKAVTVALHTGKVLISSVSNRFREVFLNGPGQRLSVNRRGLTTVEIPRKKRIAKEPDLSATELLNLKNIPMPIVLQGLENAFGHKIHIADHLISEIHYTGEIDIHKEKLKDILTTICLINELRYVTNPDGSYTLYKQEKTKTENLNN</sequence>
<proteinExistence type="predicted"/>
<keyword evidence="1" id="KW-1133">Transmembrane helix</keyword>
<dbReference type="GO" id="GO:0016989">
    <property type="term" value="F:sigma factor antagonist activity"/>
    <property type="evidence" value="ECO:0007669"/>
    <property type="project" value="TreeGrafter"/>
</dbReference>
<dbReference type="InterPro" id="IPR012373">
    <property type="entry name" value="Ferrdict_sens_TM"/>
</dbReference>
<evidence type="ECO:0000313" key="4">
    <source>
        <dbReference type="EMBL" id="RKO68941.1"/>
    </source>
</evidence>
<keyword evidence="1" id="KW-0472">Membrane</keyword>
<dbReference type="Gene3D" id="3.55.50.30">
    <property type="match status" value="1"/>
</dbReference>
<accession>A0A420VRF9</accession>
<organism evidence="4 5">
    <name type="scientific">Sphingobacterium puteale</name>
    <dbReference type="NCBI Taxonomy" id="2420510"/>
    <lineage>
        <taxon>Bacteria</taxon>
        <taxon>Pseudomonadati</taxon>
        <taxon>Bacteroidota</taxon>
        <taxon>Sphingobacteriia</taxon>
        <taxon>Sphingobacteriales</taxon>
        <taxon>Sphingobacteriaceae</taxon>
        <taxon>Sphingobacterium</taxon>
    </lineage>
</organism>
<feature type="transmembrane region" description="Helical" evidence="1">
    <location>
        <begin position="75"/>
        <end position="93"/>
    </location>
</feature>
<dbReference type="Gene3D" id="2.60.120.1440">
    <property type="match status" value="1"/>
</dbReference>
<protein>
    <submittedName>
        <fullName evidence="4">DUF4974 domain-containing protein</fullName>
    </submittedName>
</protein>
<name>A0A420VRF9_9SPHI</name>
<dbReference type="InterPro" id="IPR032508">
    <property type="entry name" value="FecR_C"/>
</dbReference>
<comment type="caution">
    <text evidence="4">The sequence shown here is derived from an EMBL/GenBank/DDBJ whole genome shotgun (WGS) entry which is preliminary data.</text>
</comment>
<evidence type="ECO:0000256" key="1">
    <source>
        <dbReference type="SAM" id="Phobius"/>
    </source>
</evidence>
<feature type="domain" description="FecR protein" evidence="2">
    <location>
        <begin position="131"/>
        <end position="218"/>
    </location>
</feature>
<dbReference type="InterPro" id="IPR006860">
    <property type="entry name" value="FecR"/>
</dbReference>
<dbReference type="OrthoDB" id="934696at2"/>
<dbReference type="Pfam" id="PF04773">
    <property type="entry name" value="FecR"/>
    <property type="match status" value="1"/>
</dbReference>
<evidence type="ECO:0000259" key="3">
    <source>
        <dbReference type="Pfam" id="PF16344"/>
    </source>
</evidence>
<dbReference type="PANTHER" id="PTHR30273:SF2">
    <property type="entry name" value="PROTEIN FECR"/>
    <property type="match status" value="1"/>
</dbReference>
<evidence type="ECO:0000313" key="5">
    <source>
        <dbReference type="Proteomes" id="UP000282423"/>
    </source>
</evidence>
<feature type="domain" description="Protein FecR C-terminal" evidence="3">
    <location>
        <begin position="269"/>
        <end position="331"/>
    </location>
</feature>